<dbReference type="SUPFAM" id="SSF56655">
    <property type="entry name" value="Carbohydrate phosphatase"/>
    <property type="match status" value="1"/>
</dbReference>
<comment type="cofactor">
    <cofactor evidence="6">
        <name>Mg(2+)</name>
        <dbReference type="ChEBI" id="CHEBI:18420"/>
    </cofactor>
</comment>
<dbReference type="InterPro" id="IPR020583">
    <property type="entry name" value="Inositol_monoP_metal-BS"/>
</dbReference>
<dbReference type="CDD" id="cd01638">
    <property type="entry name" value="CysQ"/>
    <property type="match status" value="1"/>
</dbReference>
<feature type="binding site" evidence="6">
    <location>
        <position position="216"/>
    </location>
    <ligand>
        <name>Mg(2+)</name>
        <dbReference type="ChEBI" id="CHEBI:18420"/>
        <label>1</label>
        <note>catalytic</note>
    </ligand>
</feature>
<dbReference type="Pfam" id="PF00459">
    <property type="entry name" value="Inositol_P"/>
    <property type="match status" value="1"/>
</dbReference>
<dbReference type="GO" id="GO:0000103">
    <property type="term" value="P:sulfate assimilation"/>
    <property type="evidence" value="ECO:0007669"/>
    <property type="project" value="TreeGrafter"/>
</dbReference>
<dbReference type="Gene3D" id="3.30.540.10">
    <property type="entry name" value="Fructose-1,6-Bisphosphatase, subunit A, domain 1"/>
    <property type="match status" value="1"/>
</dbReference>
<protein>
    <recommendedName>
        <fullName evidence="4">3'(2'),5-bisphosphonucleoside 3'(2')-phosphohydrolase</fullName>
    </recommendedName>
    <alternativeName>
        <fullName evidence="5">DPNPase</fullName>
    </alternativeName>
</protein>
<keyword evidence="2 6" id="KW-0479">Metal-binding</keyword>
<proteinExistence type="predicted"/>
<dbReference type="PROSITE" id="PS00629">
    <property type="entry name" value="IMP_1"/>
    <property type="match status" value="1"/>
</dbReference>
<dbReference type="OrthoDB" id="9772456at2"/>
<dbReference type="PANTHER" id="PTHR43028:SF5">
    <property type="entry name" value="3'(2'),5'-BISPHOSPHATE NUCLEOTIDASE 1"/>
    <property type="match status" value="1"/>
</dbReference>
<evidence type="ECO:0000313" key="7">
    <source>
        <dbReference type="EMBL" id="KJX75198.1"/>
    </source>
</evidence>
<gene>
    <name evidence="7" type="primary">cysQ</name>
    <name evidence="7" type="ORF">MLPM_1301</name>
</gene>
<evidence type="ECO:0000256" key="4">
    <source>
        <dbReference type="ARBA" id="ARBA00041694"/>
    </source>
</evidence>
<dbReference type="RefSeq" id="WP_045843059.1">
    <property type="nucleotide sequence ID" value="NZ_CP083405.1"/>
</dbReference>
<sequence>MAAHDKGDYQAELTDAALAADLAAAAGELLLEIREEIGFDQPWVLGDAGDRQANSLLLSRLRAERPCDEVLSEEAHDDRVRLKADRVWIIDPLDGTREFSTAGRDDWAVHVALWQRPTGGLADGRCGITDAAVALPARGNRVYRSDTVTAGASTGGVPNLLRIAVSATRPPTILHRLQQTLAIEPVAIGSAGVKAMAVVDGDVDAYLHVGGQWEWDSAAPAGVVLAAGMYASRLDGSPLRYNQLDPYLPDFVMCRAEIAPILLGAIRESW</sequence>
<dbReference type="Proteomes" id="UP000053699">
    <property type="component" value="Unassembled WGS sequence"/>
</dbReference>
<dbReference type="PANTHER" id="PTHR43028">
    <property type="entry name" value="3'(2'),5'-BISPHOSPHATE NUCLEOTIDASE 1"/>
    <property type="match status" value="1"/>
</dbReference>
<dbReference type="GO" id="GO:0046872">
    <property type="term" value="F:metal ion binding"/>
    <property type="evidence" value="ECO:0007669"/>
    <property type="project" value="UniProtKB-KW"/>
</dbReference>
<feature type="binding site" evidence="6">
    <location>
        <position position="73"/>
    </location>
    <ligand>
        <name>Mg(2+)</name>
        <dbReference type="ChEBI" id="CHEBI:18420"/>
        <label>1</label>
        <note>catalytic</note>
    </ligand>
</feature>
<evidence type="ECO:0000256" key="1">
    <source>
        <dbReference type="ARBA" id="ARBA00001625"/>
    </source>
</evidence>
<organism evidence="7 8">
    <name type="scientific">Mycobacterium lepromatosis</name>
    <dbReference type="NCBI Taxonomy" id="480418"/>
    <lineage>
        <taxon>Bacteria</taxon>
        <taxon>Bacillati</taxon>
        <taxon>Actinomycetota</taxon>
        <taxon>Actinomycetes</taxon>
        <taxon>Mycobacteriales</taxon>
        <taxon>Mycobacteriaceae</taxon>
        <taxon>Mycobacterium</taxon>
    </lineage>
</organism>
<dbReference type="PATRIC" id="fig|480418.6.peg.5791"/>
<comment type="catalytic activity">
    <reaction evidence="1">
        <text>adenosine 3',5'-bisphosphate + H2O = AMP + phosphate</text>
        <dbReference type="Rhea" id="RHEA:10040"/>
        <dbReference type="ChEBI" id="CHEBI:15377"/>
        <dbReference type="ChEBI" id="CHEBI:43474"/>
        <dbReference type="ChEBI" id="CHEBI:58343"/>
        <dbReference type="ChEBI" id="CHEBI:456215"/>
        <dbReference type="EC" id="3.1.3.7"/>
    </reaction>
</comment>
<dbReference type="InterPro" id="IPR000760">
    <property type="entry name" value="Inositol_monophosphatase-like"/>
</dbReference>
<name>A0A0F4EQM3_9MYCO</name>
<dbReference type="EMBL" id="JRPY01000053">
    <property type="protein sequence ID" value="KJX75198.1"/>
    <property type="molecule type" value="Genomic_DNA"/>
</dbReference>
<dbReference type="GO" id="GO:0008441">
    <property type="term" value="F:3'(2'),5'-bisphosphate nucleotidase activity"/>
    <property type="evidence" value="ECO:0007669"/>
    <property type="project" value="UniProtKB-EC"/>
</dbReference>
<reference evidence="7 8" key="1">
    <citation type="journal article" date="2015" name="Proc. Natl. Acad. Sci. U.S.A.">
        <title>Insight into the evolution and origin of leprosy bacilli from the genome sequence of Mycobacterium lepromatosis.</title>
        <authorList>
            <person name="Singh P."/>
            <person name="Benjak A."/>
            <person name="Schuenemann V.J."/>
            <person name="Herbig A."/>
            <person name="Avanzi C."/>
            <person name="Busso P."/>
            <person name="Nieselt K."/>
            <person name="Krause J."/>
            <person name="Vera-Cabrera L."/>
            <person name="Cole S.T."/>
        </authorList>
    </citation>
    <scope>NUCLEOTIDE SEQUENCE [LARGE SCALE GENOMIC DNA]</scope>
    <source>
        <strain evidence="7 8">Mx1-22A</strain>
    </source>
</reference>
<dbReference type="AlphaFoldDB" id="A0A0F4EQM3"/>
<feature type="binding site" evidence="6">
    <location>
        <position position="93"/>
    </location>
    <ligand>
        <name>Mg(2+)</name>
        <dbReference type="ChEBI" id="CHEBI:18420"/>
        <label>2</label>
    </ligand>
</feature>
<evidence type="ECO:0000256" key="3">
    <source>
        <dbReference type="ARBA" id="ARBA00022842"/>
    </source>
</evidence>
<dbReference type="STRING" id="480418.GCA_000975265_01397"/>
<evidence type="ECO:0000256" key="6">
    <source>
        <dbReference type="PIRSR" id="PIRSR600760-2"/>
    </source>
</evidence>
<evidence type="ECO:0000256" key="2">
    <source>
        <dbReference type="ARBA" id="ARBA00022723"/>
    </source>
</evidence>
<dbReference type="GO" id="GO:0050427">
    <property type="term" value="P:3'-phosphoadenosine 5'-phosphosulfate metabolic process"/>
    <property type="evidence" value="ECO:0007669"/>
    <property type="project" value="TreeGrafter"/>
</dbReference>
<accession>A0A0F4EQM3</accession>
<evidence type="ECO:0000313" key="8">
    <source>
        <dbReference type="Proteomes" id="UP000053699"/>
    </source>
</evidence>
<keyword evidence="8" id="KW-1185">Reference proteome</keyword>
<dbReference type="Gene3D" id="3.40.190.80">
    <property type="match status" value="1"/>
</dbReference>
<keyword evidence="3 6" id="KW-0460">Magnesium</keyword>
<feature type="binding site" evidence="6">
    <location>
        <position position="94"/>
    </location>
    <ligand>
        <name>Mg(2+)</name>
        <dbReference type="ChEBI" id="CHEBI:18420"/>
        <label>1</label>
        <note>catalytic</note>
    </ligand>
</feature>
<evidence type="ECO:0000256" key="5">
    <source>
        <dbReference type="ARBA" id="ARBA00042530"/>
    </source>
</evidence>
<feature type="binding site" evidence="6">
    <location>
        <position position="91"/>
    </location>
    <ligand>
        <name>Mg(2+)</name>
        <dbReference type="ChEBI" id="CHEBI:18420"/>
        <label>1</label>
        <note>catalytic</note>
    </ligand>
</feature>
<dbReference type="InterPro" id="IPR050725">
    <property type="entry name" value="CysQ/Inositol_MonoPase"/>
</dbReference>
<comment type="caution">
    <text evidence="7">The sequence shown here is derived from an EMBL/GenBank/DDBJ whole genome shotgun (WGS) entry which is preliminary data.</text>
</comment>